<keyword evidence="2" id="KW-0479">Metal-binding</keyword>
<dbReference type="GO" id="GO:0005634">
    <property type="term" value="C:nucleus"/>
    <property type="evidence" value="ECO:0007669"/>
    <property type="project" value="UniProtKB-SubCell"/>
</dbReference>
<evidence type="ECO:0000256" key="2">
    <source>
        <dbReference type="ARBA" id="ARBA00022723"/>
    </source>
</evidence>
<feature type="domain" description="C2H2-type" evidence="9">
    <location>
        <begin position="415"/>
        <end position="442"/>
    </location>
</feature>
<evidence type="ECO:0000256" key="3">
    <source>
        <dbReference type="ARBA" id="ARBA00022737"/>
    </source>
</evidence>
<evidence type="ECO:0000256" key="8">
    <source>
        <dbReference type="PROSITE-ProRule" id="PRU00042"/>
    </source>
</evidence>
<dbReference type="SMART" id="SM00355">
    <property type="entry name" value="ZnF_C2H2"/>
    <property type="match status" value="7"/>
</dbReference>
<evidence type="ECO:0000256" key="1">
    <source>
        <dbReference type="ARBA" id="ARBA00004123"/>
    </source>
</evidence>
<sequence length="565" mass="64290">MEAEKGNIQKCSEQIWNWYLASCAGDPRVVGEHHKPEIRDAPRVPNRIREFDKGSVAIKIECEDPATTPELAVGHINLLENFVTGFGLLVEEQMRNNVMHNMGLCGPVYDKIPMTVRTERADAVTILEPNAGHAQEDFVTIDLLVKEDNDEVIKIEDESDEESWIKQDLEIGPTVLQPTTALRPLPSLSQMEIDLDRVPCPVISSGCGAASAPLCTASTRPELRTEVENNHYSVATSNANFVLDVTRTDNVHQIASSEQSNIHSDTQSASIVIENESQSRHYDVPAIGCNILRATVDVRAGGNEQVNTLKKSIFTHHVCTPMCARRGIKPYKCDQCEYRASRQIDIVIHMRTHTGEKPFKCDQCEFRASHRNTVKNHMRTHSSKSLYECGQCQYSGHKLSDLKKHMHTHTGEKLYKCRQCEYRTSDLGHLKIHICSHTGEKLFKCEQCEYRSVLQTNLKRHMRIHTGEKPYQCEHCGWNTHTHVDGQQHKWHQCGLQCPELGSWKRHVQEGSHINEQCNYSASVLVSWNRHTYVDGQSYKCEQCDYSAPQIRWLEHMYARGWAAI</sequence>
<dbReference type="GO" id="GO:0003677">
    <property type="term" value="F:DNA binding"/>
    <property type="evidence" value="ECO:0007669"/>
    <property type="project" value="UniProtKB-KW"/>
</dbReference>
<evidence type="ECO:0000313" key="11">
    <source>
        <dbReference type="Proteomes" id="UP000299102"/>
    </source>
</evidence>
<feature type="domain" description="C2H2-type" evidence="9">
    <location>
        <begin position="331"/>
        <end position="358"/>
    </location>
</feature>
<dbReference type="AlphaFoldDB" id="A0A4C1ZWJ0"/>
<evidence type="ECO:0000313" key="10">
    <source>
        <dbReference type="EMBL" id="GBP91213.1"/>
    </source>
</evidence>
<keyword evidence="6" id="KW-0238">DNA-binding</keyword>
<feature type="domain" description="C2H2-type" evidence="9">
    <location>
        <begin position="359"/>
        <end position="386"/>
    </location>
</feature>
<organism evidence="10 11">
    <name type="scientific">Eumeta variegata</name>
    <name type="common">Bagworm moth</name>
    <name type="synonym">Eumeta japonica</name>
    <dbReference type="NCBI Taxonomy" id="151549"/>
    <lineage>
        <taxon>Eukaryota</taxon>
        <taxon>Metazoa</taxon>
        <taxon>Ecdysozoa</taxon>
        <taxon>Arthropoda</taxon>
        <taxon>Hexapoda</taxon>
        <taxon>Insecta</taxon>
        <taxon>Pterygota</taxon>
        <taxon>Neoptera</taxon>
        <taxon>Endopterygota</taxon>
        <taxon>Lepidoptera</taxon>
        <taxon>Glossata</taxon>
        <taxon>Ditrysia</taxon>
        <taxon>Tineoidea</taxon>
        <taxon>Psychidae</taxon>
        <taxon>Oiketicinae</taxon>
        <taxon>Eumeta</taxon>
    </lineage>
</organism>
<dbReference type="OrthoDB" id="4737882at2759"/>
<dbReference type="FunFam" id="3.30.160.60:FF:002452">
    <property type="entry name" value="zinc finger protein 142 isoform X4"/>
    <property type="match status" value="1"/>
</dbReference>
<dbReference type="PANTHER" id="PTHR24392">
    <property type="entry name" value="ZINC FINGER PROTEIN"/>
    <property type="match status" value="1"/>
</dbReference>
<dbReference type="STRING" id="151549.A0A4C1ZWJ0"/>
<feature type="domain" description="C2H2-type" evidence="9">
    <location>
        <begin position="387"/>
        <end position="414"/>
    </location>
</feature>
<evidence type="ECO:0000256" key="7">
    <source>
        <dbReference type="ARBA" id="ARBA00023242"/>
    </source>
</evidence>
<name>A0A4C1ZWJ0_EUMVA</name>
<dbReference type="PROSITE" id="PS50157">
    <property type="entry name" value="ZINC_FINGER_C2H2_2"/>
    <property type="match status" value="5"/>
</dbReference>
<evidence type="ECO:0000259" key="9">
    <source>
        <dbReference type="PROSITE" id="PS50157"/>
    </source>
</evidence>
<proteinExistence type="predicted"/>
<dbReference type="PANTHER" id="PTHR24392:SF31">
    <property type="entry name" value="C2H2-TYPE DOMAIN-CONTAINING PROTEIN"/>
    <property type="match status" value="1"/>
</dbReference>
<dbReference type="Gene3D" id="3.30.160.60">
    <property type="entry name" value="Classic Zinc Finger"/>
    <property type="match status" value="5"/>
</dbReference>
<dbReference type="Proteomes" id="UP000299102">
    <property type="component" value="Unassembled WGS sequence"/>
</dbReference>
<reference evidence="10 11" key="1">
    <citation type="journal article" date="2019" name="Commun. Biol.">
        <title>The bagworm genome reveals a unique fibroin gene that provides high tensile strength.</title>
        <authorList>
            <person name="Kono N."/>
            <person name="Nakamura H."/>
            <person name="Ohtoshi R."/>
            <person name="Tomita M."/>
            <person name="Numata K."/>
            <person name="Arakawa K."/>
        </authorList>
    </citation>
    <scope>NUCLEOTIDE SEQUENCE [LARGE SCALE GENOMIC DNA]</scope>
</reference>
<dbReference type="Pfam" id="PF13909">
    <property type="entry name" value="zf-H2C2_5"/>
    <property type="match status" value="1"/>
</dbReference>
<dbReference type="GO" id="GO:0008270">
    <property type="term" value="F:zinc ion binding"/>
    <property type="evidence" value="ECO:0007669"/>
    <property type="project" value="UniProtKB-KW"/>
</dbReference>
<comment type="caution">
    <text evidence="10">The sequence shown here is derived from an EMBL/GenBank/DDBJ whole genome shotgun (WGS) entry which is preliminary data.</text>
</comment>
<evidence type="ECO:0000256" key="4">
    <source>
        <dbReference type="ARBA" id="ARBA00022771"/>
    </source>
</evidence>
<evidence type="ECO:0000256" key="5">
    <source>
        <dbReference type="ARBA" id="ARBA00022833"/>
    </source>
</evidence>
<feature type="domain" description="C2H2-type" evidence="9">
    <location>
        <begin position="443"/>
        <end position="470"/>
    </location>
</feature>
<keyword evidence="5" id="KW-0862">Zinc</keyword>
<dbReference type="FunFam" id="3.30.160.60:FF:003114">
    <property type="entry name" value="Uncharacterized protein"/>
    <property type="match status" value="1"/>
</dbReference>
<keyword evidence="7" id="KW-0539">Nucleus</keyword>
<dbReference type="EMBL" id="BGZK01002152">
    <property type="protein sequence ID" value="GBP91213.1"/>
    <property type="molecule type" value="Genomic_DNA"/>
</dbReference>
<dbReference type="FunFam" id="3.30.160.60:FF:000882">
    <property type="entry name" value="Predicted gene, 21060"/>
    <property type="match status" value="1"/>
</dbReference>
<dbReference type="FunFam" id="3.30.160.60:FF:000630">
    <property type="entry name" value="Zinc finger protein 180"/>
    <property type="match status" value="1"/>
</dbReference>
<dbReference type="InterPro" id="IPR036236">
    <property type="entry name" value="Znf_C2H2_sf"/>
</dbReference>
<keyword evidence="4 8" id="KW-0863">Zinc-finger</keyword>
<evidence type="ECO:0000256" key="6">
    <source>
        <dbReference type="ARBA" id="ARBA00023125"/>
    </source>
</evidence>
<keyword evidence="11" id="KW-1185">Reference proteome</keyword>
<protein>
    <submittedName>
        <fullName evidence="10">Zinc finger protein 354C</fullName>
    </submittedName>
</protein>
<comment type="subcellular location">
    <subcellularLocation>
        <location evidence="1">Nucleus</location>
    </subcellularLocation>
</comment>
<keyword evidence="3" id="KW-0677">Repeat</keyword>
<dbReference type="InterPro" id="IPR013087">
    <property type="entry name" value="Znf_C2H2_type"/>
</dbReference>
<dbReference type="SUPFAM" id="SSF57667">
    <property type="entry name" value="beta-beta-alpha zinc fingers"/>
    <property type="match status" value="3"/>
</dbReference>
<gene>
    <name evidence="10" type="primary">Znf354c</name>
    <name evidence="10" type="ORF">EVAR_60663_1</name>
</gene>
<accession>A0A4C1ZWJ0</accession>